<feature type="transmembrane region" description="Helical" evidence="1">
    <location>
        <begin position="102"/>
        <end position="133"/>
    </location>
</feature>
<proteinExistence type="predicted"/>
<accession>A0ABQ3DZE1</accession>
<evidence type="ECO:0000313" key="4">
    <source>
        <dbReference type="Proteomes" id="UP000646745"/>
    </source>
</evidence>
<evidence type="ECO:0000259" key="2">
    <source>
        <dbReference type="Pfam" id="PF07331"/>
    </source>
</evidence>
<dbReference type="RefSeq" id="WP_189444470.1">
    <property type="nucleotide sequence ID" value="NZ_BMZI01000004.1"/>
</dbReference>
<evidence type="ECO:0000256" key="1">
    <source>
        <dbReference type="SAM" id="Phobius"/>
    </source>
</evidence>
<comment type="caution">
    <text evidence="3">The sequence shown here is derived from an EMBL/GenBank/DDBJ whole genome shotgun (WGS) entry which is preliminary data.</text>
</comment>
<feature type="transmembrane region" description="Helical" evidence="1">
    <location>
        <begin position="22"/>
        <end position="42"/>
    </location>
</feature>
<organism evidence="3 4">
    <name type="scientific">Salinicola rhizosphaerae</name>
    <dbReference type="NCBI Taxonomy" id="1443141"/>
    <lineage>
        <taxon>Bacteria</taxon>
        <taxon>Pseudomonadati</taxon>
        <taxon>Pseudomonadota</taxon>
        <taxon>Gammaproteobacteria</taxon>
        <taxon>Oceanospirillales</taxon>
        <taxon>Halomonadaceae</taxon>
        <taxon>Salinicola</taxon>
    </lineage>
</organism>
<dbReference type="InterPro" id="IPR009936">
    <property type="entry name" value="DUF1468"/>
</dbReference>
<gene>
    <name evidence="3" type="ORF">GCM10009038_19230</name>
</gene>
<feature type="domain" description="DUF1468" evidence="2">
    <location>
        <begin position="30"/>
        <end position="172"/>
    </location>
</feature>
<dbReference type="Pfam" id="PF07331">
    <property type="entry name" value="TctB"/>
    <property type="match status" value="1"/>
</dbReference>
<dbReference type="Proteomes" id="UP000646745">
    <property type="component" value="Unassembled WGS sequence"/>
</dbReference>
<feature type="transmembrane region" description="Helical" evidence="1">
    <location>
        <begin position="145"/>
        <end position="171"/>
    </location>
</feature>
<dbReference type="EMBL" id="BMZI01000004">
    <property type="protein sequence ID" value="GHB20629.1"/>
    <property type="molecule type" value="Genomic_DNA"/>
</dbReference>
<keyword evidence="1" id="KW-0812">Transmembrane</keyword>
<sequence>MNHAVEATSRSEREVDHARGKALANTLFNVALAALFSALFVQAGELPSSMWEPLGAGSFPRLVLGALVVFNLALIVQSIGLYRRAPQQRSVGFARWCHERRLAFGTLFAFAIYALTMPWIGFMLASLAFLLTVQWLLGARHGRRLVVAIVVAIVFSVGLYALFSHVFLISLPKGRLW</sequence>
<reference evidence="4" key="1">
    <citation type="journal article" date="2019" name="Int. J. Syst. Evol. Microbiol.">
        <title>The Global Catalogue of Microorganisms (GCM) 10K type strain sequencing project: providing services to taxonomists for standard genome sequencing and annotation.</title>
        <authorList>
            <consortium name="The Broad Institute Genomics Platform"/>
            <consortium name="The Broad Institute Genome Sequencing Center for Infectious Disease"/>
            <person name="Wu L."/>
            <person name="Ma J."/>
        </authorList>
    </citation>
    <scope>NUCLEOTIDE SEQUENCE [LARGE SCALE GENOMIC DNA]</scope>
    <source>
        <strain evidence="4">KCTC 32998</strain>
    </source>
</reference>
<keyword evidence="1" id="KW-1133">Transmembrane helix</keyword>
<evidence type="ECO:0000313" key="3">
    <source>
        <dbReference type="EMBL" id="GHB20629.1"/>
    </source>
</evidence>
<keyword evidence="1" id="KW-0472">Membrane</keyword>
<feature type="transmembrane region" description="Helical" evidence="1">
    <location>
        <begin position="62"/>
        <end position="82"/>
    </location>
</feature>
<protein>
    <recommendedName>
        <fullName evidence="2">DUF1468 domain-containing protein</fullName>
    </recommendedName>
</protein>
<keyword evidence="4" id="KW-1185">Reference proteome</keyword>
<name>A0ABQ3DZE1_9GAMM</name>